<gene>
    <name evidence="3" type="ORF">RFI_16774</name>
</gene>
<feature type="transmembrane region" description="Helical" evidence="2">
    <location>
        <begin position="437"/>
        <end position="459"/>
    </location>
</feature>
<keyword evidence="2" id="KW-0812">Transmembrane</keyword>
<dbReference type="InterPro" id="IPR032675">
    <property type="entry name" value="LRR_dom_sf"/>
</dbReference>
<reference evidence="3 4" key="1">
    <citation type="journal article" date="2013" name="Curr. Biol.">
        <title>The Genome of the Foraminiferan Reticulomyxa filosa.</title>
        <authorList>
            <person name="Glockner G."/>
            <person name="Hulsmann N."/>
            <person name="Schleicher M."/>
            <person name="Noegel A.A."/>
            <person name="Eichinger L."/>
            <person name="Gallinger C."/>
            <person name="Pawlowski J."/>
            <person name="Sierra R."/>
            <person name="Euteneuer U."/>
            <person name="Pillet L."/>
            <person name="Moustafa A."/>
            <person name="Platzer M."/>
            <person name="Groth M."/>
            <person name="Szafranski K."/>
            <person name="Schliwa M."/>
        </authorList>
    </citation>
    <scope>NUCLEOTIDE SEQUENCE [LARGE SCALE GENOMIC DNA]</scope>
</reference>
<proteinExistence type="predicted"/>
<dbReference type="PANTHER" id="PTHR48009">
    <property type="entry name" value="LEUCINE-RICH REPEAT (LRR) FAMILY PROTEIN"/>
    <property type="match status" value="1"/>
</dbReference>
<feature type="transmembrane region" description="Helical" evidence="2">
    <location>
        <begin position="489"/>
        <end position="511"/>
    </location>
</feature>
<keyword evidence="1" id="KW-0677">Repeat</keyword>
<dbReference type="InterPro" id="IPR053213">
    <property type="entry name" value="RLP29"/>
</dbReference>
<feature type="transmembrane region" description="Helical" evidence="2">
    <location>
        <begin position="812"/>
        <end position="834"/>
    </location>
</feature>
<keyword evidence="2" id="KW-0472">Membrane</keyword>
<evidence type="ECO:0000256" key="2">
    <source>
        <dbReference type="SAM" id="Phobius"/>
    </source>
</evidence>
<dbReference type="PANTHER" id="PTHR48009:SF16">
    <property type="entry name" value="LEUCINE-RICH REPEAT-CONTAINING N-TERMINAL PLANT-TYPE DOMAIN-CONTAINING PROTEIN"/>
    <property type="match status" value="1"/>
</dbReference>
<dbReference type="AlphaFoldDB" id="X6N556"/>
<evidence type="ECO:0000256" key="1">
    <source>
        <dbReference type="ARBA" id="ARBA00022737"/>
    </source>
</evidence>
<feature type="transmembrane region" description="Helical" evidence="2">
    <location>
        <begin position="391"/>
        <end position="417"/>
    </location>
</feature>
<feature type="transmembrane region" description="Helical" evidence="2">
    <location>
        <begin position="334"/>
        <end position="353"/>
    </location>
</feature>
<feature type="transmembrane region" description="Helical" evidence="2">
    <location>
        <begin position="718"/>
        <end position="744"/>
    </location>
</feature>
<organism evidence="3 4">
    <name type="scientific">Reticulomyxa filosa</name>
    <dbReference type="NCBI Taxonomy" id="46433"/>
    <lineage>
        <taxon>Eukaryota</taxon>
        <taxon>Sar</taxon>
        <taxon>Rhizaria</taxon>
        <taxon>Retaria</taxon>
        <taxon>Foraminifera</taxon>
        <taxon>Monothalamids</taxon>
        <taxon>Reticulomyxidae</taxon>
        <taxon>Reticulomyxa</taxon>
    </lineage>
</organism>
<dbReference type="OrthoDB" id="9229163at2759"/>
<dbReference type="Gene3D" id="3.80.10.10">
    <property type="entry name" value="Ribonuclease Inhibitor"/>
    <property type="match status" value="1"/>
</dbReference>
<dbReference type="EMBL" id="ASPP01012600">
    <property type="protein sequence ID" value="ETO20442.1"/>
    <property type="molecule type" value="Genomic_DNA"/>
</dbReference>
<dbReference type="Proteomes" id="UP000023152">
    <property type="component" value="Unassembled WGS sequence"/>
</dbReference>
<dbReference type="Pfam" id="PF13855">
    <property type="entry name" value="LRR_8"/>
    <property type="match status" value="1"/>
</dbReference>
<sequence>MYIFANGVCFDFYRLTGSIPSQIGNLSRLKLLVLSNNELSGIIPTQIGNLVNLTHLILDHNQLSGTIPKTIENLHTLQYLVLNHNKLSGELPALHKLPPLTIAAVNDNMLSGTIPFNGSFNWDNLKILSMENNMFSGKLPKLPNQMNTTSIFTFHMNQFSDHNLREWLIFVCLFVCLFFVLNELFSKASALQMLSIYGNHQLIGRLPKYLYNSSLTMFLAHDCGINGLLPWGDAQGNISFATLSKNRLSGPMPNRLFRSSNFSAINNVTVDYSDSELKLVFNISTKLKNGLYLLGNRFSQGKRWYKVFKNQPLPNYVSSEERNAKNLYVTNGSVFIEALLIGAVIIATLILFFRQFKRIPFIKRWCGDRRICGSRRARLPKHPGFRQMKALLLWLNNWLETMIIIALVLIYELHATYYERGYPLSHVSLAYFENSSLALTIILMFIVLLSNCVVLIYVFRWRMKTSFLTTNTTNNASDYKLYPFTWQKAVMFAIAFAQWCLAVTCVVMYFAFESFPDNNTLNISSSLLYFIHVVMSLVLSLHNSFVSPNLAFYTVEFIFYFGGIENRVLARKARGYLALLLRTLVCILIPLILALYFYSDCGGKWIQYWDTCNQQDMNGTIVSYQWSYNESNTTWTIDNNEVVLDWGNLCQIQDFQIGGCIREIIEKWGNVMVIKMAINIFTPWASILINSCISRIQCQYCPLDNGSSMKLSFQTVSLFANVELVVLLGLFCPLIVPLCAMVIISNILKFHLLDNDNSDNNNDYKSYYKLSKEAPLFPVSMLIGPFLFQQATWVLSAAFGDEMYIHPRAVKITFCVGFITMDICFVLAIIASRYSFCNFNRKRKEGLISFYLYRFFLITIF</sequence>
<accession>X6N556</accession>
<evidence type="ECO:0000313" key="3">
    <source>
        <dbReference type="EMBL" id="ETO20442.1"/>
    </source>
</evidence>
<keyword evidence="4" id="KW-1185">Reference proteome</keyword>
<name>X6N556_RETFI</name>
<dbReference type="SUPFAM" id="SSF52058">
    <property type="entry name" value="L domain-like"/>
    <property type="match status" value="1"/>
</dbReference>
<dbReference type="PROSITE" id="PS51450">
    <property type="entry name" value="LRR"/>
    <property type="match status" value="1"/>
</dbReference>
<dbReference type="InterPro" id="IPR001611">
    <property type="entry name" value="Leu-rich_rpt"/>
</dbReference>
<keyword evidence="2" id="KW-1133">Transmembrane helix</keyword>
<dbReference type="FunFam" id="3.80.10.10:FF:000383">
    <property type="entry name" value="Leucine-rich repeat receptor protein kinase EMS1"/>
    <property type="match status" value="1"/>
</dbReference>
<feature type="transmembrane region" description="Helical" evidence="2">
    <location>
        <begin position="523"/>
        <end position="541"/>
    </location>
</feature>
<comment type="caution">
    <text evidence="3">The sequence shown here is derived from an EMBL/GenBank/DDBJ whole genome shotgun (WGS) entry which is preliminary data.</text>
</comment>
<feature type="transmembrane region" description="Helical" evidence="2">
    <location>
        <begin position="576"/>
        <end position="598"/>
    </location>
</feature>
<evidence type="ECO:0000313" key="4">
    <source>
        <dbReference type="Proteomes" id="UP000023152"/>
    </source>
</evidence>
<feature type="transmembrane region" description="Helical" evidence="2">
    <location>
        <begin position="776"/>
        <end position="800"/>
    </location>
</feature>
<feature type="transmembrane region" description="Helical" evidence="2">
    <location>
        <begin position="167"/>
        <end position="185"/>
    </location>
</feature>
<protein>
    <submittedName>
        <fullName evidence="3">Uncharacterized protein</fullName>
    </submittedName>
</protein>